<dbReference type="AlphaFoldDB" id="A0AAJ1MPS5"/>
<evidence type="ECO:0000256" key="2">
    <source>
        <dbReference type="ARBA" id="ARBA00022679"/>
    </source>
</evidence>
<comment type="caution">
    <text evidence="7">The sequence shown here is derived from an EMBL/GenBank/DDBJ whole genome shotgun (WGS) entry which is preliminary data.</text>
</comment>
<sequence>MYKPNPVPRVAAIHDLSGFGRSSLTTVIPILSTMGIQACPVPTAILSTHTSEFKNYHFVDLTDELDSFINHWKSLAISFDAIYSGFLGSARQVDTVKRFISDFKRENQIVVVDPVLGDDGETYDTITMEMVNQMESLTAMADVITPNATEAALLLKESPDLPNDAFTSELIKDWLVRLSKTGPEIVIITSIPVIGRPKLSSVVAYEKTSRRFWQVQCTYIPAYFPGTGDIFTSVMTGSLLRGQSLPIALDRSVQFVTQAIRASFGHDYPRREGVLLEAVLDNLRAPIINTSYELF</sequence>
<dbReference type="InterPro" id="IPR013749">
    <property type="entry name" value="PM/HMP-P_kinase-1"/>
</dbReference>
<organism evidence="7 8">
    <name type="scientific">Candidatus Thalassospirochaeta sargassi</name>
    <dbReference type="NCBI Taxonomy" id="3119039"/>
    <lineage>
        <taxon>Bacteria</taxon>
        <taxon>Pseudomonadati</taxon>
        <taxon>Spirochaetota</taxon>
        <taxon>Spirochaetia</taxon>
        <taxon>Spirochaetales</taxon>
        <taxon>Spirochaetaceae</taxon>
        <taxon>Candidatus Thalassospirochaeta</taxon>
    </lineage>
</organism>
<evidence type="ECO:0000313" key="7">
    <source>
        <dbReference type="EMBL" id="MDC7228289.1"/>
    </source>
</evidence>
<dbReference type="NCBIfam" id="NF005491">
    <property type="entry name" value="PRK07105.1"/>
    <property type="match status" value="1"/>
</dbReference>
<dbReference type="GO" id="GO:0005829">
    <property type="term" value="C:cytosol"/>
    <property type="evidence" value="ECO:0007669"/>
    <property type="project" value="TreeGrafter"/>
</dbReference>
<dbReference type="SUPFAM" id="SSF53613">
    <property type="entry name" value="Ribokinase-like"/>
    <property type="match status" value="1"/>
</dbReference>
<proteinExistence type="predicted"/>
<gene>
    <name evidence="7" type="ORF">PQJ61_16120</name>
</gene>
<keyword evidence="2 7" id="KW-0808">Transferase</keyword>
<dbReference type="InterPro" id="IPR004625">
    <property type="entry name" value="PyrdxlKinase"/>
</dbReference>
<keyword evidence="4 7" id="KW-0418">Kinase</keyword>
<dbReference type="InterPro" id="IPR029056">
    <property type="entry name" value="Ribokinase-like"/>
</dbReference>
<dbReference type="GO" id="GO:0009443">
    <property type="term" value="P:pyridoxal 5'-phosphate salvage"/>
    <property type="evidence" value="ECO:0007669"/>
    <property type="project" value="InterPro"/>
</dbReference>
<dbReference type="GO" id="GO:0008478">
    <property type="term" value="F:pyridoxal kinase activity"/>
    <property type="evidence" value="ECO:0007669"/>
    <property type="project" value="UniProtKB-EC"/>
</dbReference>
<dbReference type="PANTHER" id="PTHR10534">
    <property type="entry name" value="PYRIDOXAL KINASE"/>
    <property type="match status" value="1"/>
</dbReference>
<evidence type="ECO:0000256" key="4">
    <source>
        <dbReference type="ARBA" id="ARBA00022777"/>
    </source>
</evidence>
<evidence type="ECO:0000256" key="3">
    <source>
        <dbReference type="ARBA" id="ARBA00022741"/>
    </source>
</evidence>
<dbReference type="PANTHER" id="PTHR10534:SF2">
    <property type="entry name" value="PYRIDOXAL KINASE"/>
    <property type="match status" value="1"/>
</dbReference>
<name>A0AAJ1MPS5_9SPIO</name>
<dbReference type="Gene3D" id="3.40.1190.20">
    <property type="match status" value="1"/>
</dbReference>
<reference evidence="7 8" key="1">
    <citation type="submission" date="2022-12" db="EMBL/GenBank/DDBJ databases">
        <title>Metagenome assembled genome from gulf of manar.</title>
        <authorList>
            <person name="Kohli P."/>
            <person name="Pk S."/>
            <person name="Venkata Ramana C."/>
            <person name="Sasikala C."/>
        </authorList>
    </citation>
    <scope>NUCLEOTIDE SEQUENCE [LARGE SCALE GENOMIC DNA]</scope>
    <source>
        <strain evidence="7">JB008</strain>
    </source>
</reference>
<evidence type="ECO:0000259" key="6">
    <source>
        <dbReference type="Pfam" id="PF08543"/>
    </source>
</evidence>
<evidence type="ECO:0000313" key="8">
    <source>
        <dbReference type="Proteomes" id="UP001221217"/>
    </source>
</evidence>
<dbReference type="CDD" id="cd01173">
    <property type="entry name" value="pyridoxal_pyridoxamine_kinase"/>
    <property type="match status" value="1"/>
</dbReference>
<keyword evidence="5" id="KW-0067">ATP-binding</keyword>
<evidence type="ECO:0000256" key="5">
    <source>
        <dbReference type="ARBA" id="ARBA00022840"/>
    </source>
</evidence>
<dbReference type="Pfam" id="PF08543">
    <property type="entry name" value="Phos_pyr_kin"/>
    <property type="match status" value="1"/>
</dbReference>
<keyword evidence="3" id="KW-0547">Nucleotide-binding</keyword>
<accession>A0AAJ1MPS5</accession>
<dbReference type="EC" id="2.7.1.35" evidence="1"/>
<dbReference type="EMBL" id="JAQQAL010000044">
    <property type="protein sequence ID" value="MDC7228289.1"/>
    <property type="molecule type" value="Genomic_DNA"/>
</dbReference>
<protein>
    <recommendedName>
        <fullName evidence="1">pyridoxal kinase</fullName>
        <ecNumber evidence="1">2.7.1.35</ecNumber>
    </recommendedName>
</protein>
<evidence type="ECO:0000256" key="1">
    <source>
        <dbReference type="ARBA" id="ARBA00012104"/>
    </source>
</evidence>
<feature type="domain" description="Pyridoxamine kinase/Phosphomethylpyrimidine kinase" evidence="6">
    <location>
        <begin position="32"/>
        <end position="264"/>
    </location>
</feature>
<dbReference type="Proteomes" id="UP001221217">
    <property type="component" value="Unassembled WGS sequence"/>
</dbReference>
<dbReference type="GO" id="GO:0005524">
    <property type="term" value="F:ATP binding"/>
    <property type="evidence" value="ECO:0007669"/>
    <property type="project" value="UniProtKB-KW"/>
</dbReference>